<protein>
    <submittedName>
        <fullName evidence="2">Cysteine synthase</fullName>
    </submittedName>
</protein>
<keyword evidence="3" id="KW-1185">Reference proteome</keyword>
<dbReference type="Pfam" id="PF00291">
    <property type="entry name" value="PALP"/>
    <property type="match status" value="1"/>
</dbReference>
<reference evidence="2 3" key="1">
    <citation type="journal article" date="2018" name="PLoS Pathog.">
        <title>Evolution of structural diversity of trichothecenes, a family of toxins produced by plant pathogenic and entomopathogenic fungi.</title>
        <authorList>
            <person name="Proctor R.H."/>
            <person name="McCormick S.P."/>
            <person name="Kim H.S."/>
            <person name="Cardoza R.E."/>
            <person name="Stanley A.M."/>
            <person name="Lindo L."/>
            <person name="Kelly A."/>
            <person name="Brown D.W."/>
            <person name="Lee T."/>
            <person name="Vaughan M.M."/>
            <person name="Alexander N.J."/>
            <person name="Busman M."/>
            <person name="Gutierrez S."/>
        </authorList>
    </citation>
    <scope>NUCLEOTIDE SEQUENCE [LARGE SCALE GENOMIC DNA]</scope>
    <source>
        <strain evidence="2 3">IBT 40837</strain>
    </source>
</reference>
<sequence length="166" mass="17644">MVEEAERRGELKAGMTIVEATGGSTGASLAFVSAVKGYRFLVACSDAFSKEKLRTISSLGAEVNLVHSPSGKFTADLIPSIVRRAEELSRAEGHYYTNQFHNNDALIGYATIGHELTSQFSDGIDAFCGAVGTAGMVTGVARVLRSKYPSTKIVVLEPAESPLLTE</sequence>
<feature type="domain" description="Tryptophan synthase beta chain-like PALP" evidence="1">
    <location>
        <begin position="2"/>
        <end position="165"/>
    </location>
</feature>
<dbReference type="Gene3D" id="3.40.50.1100">
    <property type="match status" value="2"/>
</dbReference>
<dbReference type="AlphaFoldDB" id="A0A395NQZ5"/>
<gene>
    <name evidence="2" type="ORF">TARUN_3873</name>
</gene>
<proteinExistence type="predicted"/>
<organism evidence="2 3">
    <name type="scientific">Trichoderma arundinaceum</name>
    <dbReference type="NCBI Taxonomy" id="490622"/>
    <lineage>
        <taxon>Eukaryota</taxon>
        <taxon>Fungi</taxon>
        <taxon>Dikarya</taxon>
        <taxon>Ascomycota</taxon>
        <taxon>Pezizomycotina</taxon>
        <taxon>Sordariomycetes</taxon>
        <taxon>Hypocreomycetidae</taxon>
        <taxon>Hypocreales</taxon>
        <taxon>Hypocreaceae</taxon>
        <taxon>Trichoderma</taxon>
    </lineage>
</organism>
<dbReference type="InterPro" id="IPR036052">
    <property type="entry name" value="TrpB-like_PALP_sf"/>
</dbReference>
<name>A0A395NQZ5_TRIAR</name>
<dbReference type="STRING" id="490622.A0A395NQZ5"/>
<evidence type="ECO:0000313" key="3">
    <source>
        <dbReference type="Proteomes" id="UP000266272"/>
    </source>
</evidence>
<accession>A0A395NQZ5</accession>
<dbReference type="InterPro" id="IPR050214">
    <property type="entry name" value="Cys_Synth/Cystath_Beta-Synth"/>
</dbReference>
<dbReference type="EMBL" id="PXOA01000215">
    <property type="protein sequence ID" value="RFU78351.1"/>
    <property type="molecule type" value="Genomic_DNA"/>
</dbReference>
<comment type="caution">
    <text evidence="2">The sequence shown here is derived from an EMBL/GenBank/DDBJ whole genome shotgun (WGS) entry which is preliminary data.</text>
</comment>
<dbReference type="OrthoDB" id="10259545at2759"/>
<evidence type="ECO:0000259" key="1">
    <source>
        <dbReference type="Pfam" id="PF00291"/>
    </source>
</evidence>
<evidence type="ECO:0000313" key="2">
    <source>
        <dbReference type="EMBL" id="RFU78351.1"/>
    </source>
</evidence>
<dbReference type="InterPro" id="IPR001926">
    <property type="entry name" value="TrpB-like_PALP"/>
</dbReference>
<dbReference type="SUPFAM" id="SSF53686">
    <property type="entry name" value="Tryptophan synthase beta subunit-like PLP-dependent enzymes"/>
    <property type="match status" value="1"/>
</dbReference>
<dbReference type="Proteomes" id="UP000266272">
    <property type="component" value="Unassembled WGS sequence"/>
</dbReference>
<dbReference type="PANTHER" id="PTHR10314">
    <property type="entry name" value="CYSTATHIONINE BETA-SYNTHASE"/>
    <property type="match status" value="1"/>
</dbReference>